<name>A0A7U6JH06_9GAMM</name>
<evidence type="ECO:0000313" key="4">
    <source>
        <dbReference type="EMBL" id="BAO43372.1"/>
    </source>
</evidence>
<dbReference type="InterPro" id="IPR023346">
    <property type="entry name" value="Lysozyme-like_dom_sf"/>
</dbReference>
<gene>
    <name evidence="4" type="ORF">TBH_C0427</name>
</gene>
<dbReference type="GO" id="GO:0016020">
    <property type="term" value="C:membrane"/>
    <property type="evidence" value="ECO:0007669"/>
    <property type="project" value="InterPro"/>
</dbReference>
<feature type="signal peptide" evidence="2">
    <location>
        <begin position="1"/>
        <end position="34"/>
    </location>
</feature>
<dbReference type="GO" id="GO:0008933">
    <property type="term" value="F:peptidoglycan lytic transglycosylase activity"/>
    <property type="evidence" value="ECO:0007669"/>
    <property type="project" value="InterPro"/>
</dbReference>
<accession>A0A7U6JH06</accession>
<proteinExistence type="inferred from homology"/>
<dbReference type="PANTHER" id="PTHR37423:SF2">
    <property type="entry name" value="MEMBRANE-BOUND LYTIC MUREIN TRANSGLYCOSYLASE C"/>
    <property type="match status" value="1"/>
</dbReference>
<keyword evidence="2" id="KW-0732">Signal</keyword>
<dbReference type="InterPro" id="IPR000189">
    <property type="entry name" value="Transglyc_AS"/>
</dbReference>
<reference evidence="4 5" key="1">
    <citation type="journal article" date="2014" name="PLoS ONE">
        <title>Physiological and genomic features of a novel sulfur-oxidizing gammaproteobacterium belonging to a previously uncultivated symbiotic lineage isolated from a hydrothermal vent.</title>
        <authorList>
            <person name="Nunoura T."/>
            <person name="Takaki Y."/>
            <person name="Kazama H."/>
            <person name="Kakuta J."/>
            <person name="Shimamura S."/>
            <person name="Makita H."/>
            <person name="Hirai M."/>
            <person name="Miyazaki M."/>
            <person name="Takai K."/>
        </authorList>
    </citation>
    <scope>NUCLEOTIDE SEQUENCE [LARGE SCALE GENOMIC DNA]</scope>
    <source>
        <strain evidence="4 5">Hiromi1</strain>
    </source>
</reference>
<dbReference type="InterPro" id="IPR006597">
    <property type="entry name" value="Sel1-like"/>
</dbReference>
<dbReference type="GO" id="GO:0000270">
    <property type="term" value="P:peptidoglycan metabolic process"/>
    <property type="evidence" value="ECO:0007669"/>
    <property type="project" value="InterPro"/>
</dbReference>
<evidence type="ECO:0000313" key="5">
    <source>
        <dbReference type="Proteomes" id="UP000031631"/>
    </source>
</evidence>
<protein>
    <submittedName>
        <fullName evidence="4">Lytic transglycosylase catalytic</fullName>
    </submittedName>
</protein>
<evidence type="ECO:0000259" key="3">
    <source>
        <dbReference type="Pfam" id="PF01464"/>
    </source>
</evidence>
<dbReference type="EMBL" id="AP012273">
    <property type="protein sequence ID" value="BAO43372.1"/>
    <property type="molecule type" value="Genomic_DNA"/>
</dbReference>
<comment type="similarity">
    <text evidence="1">Belongs to the transglycosylase Slt family.</text>
</comment>
<feature type="chain" id="PRO_5030717776" evidence="2">
    <location>
        <begin position="35"/>
        <end position="320"/>
    </location>
</feature>
<evidence type="ECO:0000256" key="1">
    <source>
        <dbReference type="ARBA" id="ARBA00007734"/>
    </source>
</evidence>
<organism evidence="4 5">
    <name type="scientific">Thiolapillus brandeum</name>
    <dbReference type="NCBI Taxonomy" id="1076588"/>
    <lineage>
        <taxon>Bacteria</taxon>
        <taxon>Pseudomonadati</taxon>
        <taxon>Pseudomonadota</taxon>
        <taxon>Gammaproteobacteria</taxon>
        <taxon>Chromatiales</taxon>
        <taxon>Sedimenticolaceae</taxon>
        <taxon>Thiolapillus</taxon>
    </lineage>
</organism>
<dbReference type="Gene3D" id="1.25.40.10">
    <property type="entry name" value="Tetratricopeptide repeat domain"/>
    <property type="match status" value="1"/>
</dbReference>
<dbReference type="Pfam" id="PF08238">
    <property type="entry name" value="Sel1"/>
    <property type="match status" value="2"/>
</dbReference>
<dbReference type="PROSITE" id="PS00922">
    <property type="entry name" value="TRANSGLYCOSYLASE"/>
    <property type="match status" value="1"/>
</dbReference>
<feature type="domain" description="Transglycosylase SLT" evidence="3">
    <location>
        <begin position="176"/>
        <end position="268"/>
    </location>
</feature>
<keyword evidence="5" id="KW-1185">Reference proteome</keyword>
<dbReference type="PANTHER" id="PTHR37423">
    <property type="entry name" value="SOLUBLE LYTIC MUREIN TRANSGLYCOSYLASE-RELATED"/>
    <property type="match status" value="1"/>
</dbReference>
<dbReference type="InterPro" id="IPR008258">
    <property type="entry name" value="Transglycosylase_SLT_dom_1"/>
</dbReference>
<dbReference type="SUPFAM" id="SSF53955">
    <property type="entry name" value="Lysozyme-like"/>
    <property type="match status" value="1"/>
</dbReference>
<dbReference type="RefSeq" id="WP_041070046.1">
    <property type="nucleotide sequence ID" value="NZ_AP012273.1"/>
</dbReference>
<dbReference type="Pfam" id="PF01464">
    <property type="entry name" value="SLT"/>
    <property type="match status" value="1"/>
</dbReference>
<dbReference type="InterPro" id="IPR011990">
    <property type="entry name" value="TPR-like_helical_dom_sf"/>
</dbReference>
<dbReference type="SMART" id="SM00671">
    <property type="entry name" value="SEL1"/>
    <property type="match status" value="2"/>
</dbReference>
<dbReference type="KEGG" id="tbn:TBH_C0427"/>
<dbReference type="AlphaFoldDB" id="A0A7U6JH06"/>
<dbReference type="Gene3D" id="1.10.530.10">
    <property type="match status" value="1"/>
</dbReference>
<sequence length="320" mass="35286">MSNSSFGKQCLSWCRAGSLSGLALLAAAGLPVAAGEPDYALLPLNQLRHLAVEGVPRAQLALGVALEHGEGLPRSPVEARRWYCRAAAQNVEEAWFNLGWMFANGRGVIRDDAIARYWLGRAAAGGVAQAANVLAMLEEGTSDLTGCEDTVTLPWIYQRCQSVQCRDIVHKVEQLAPNYGLDANLVVAVIDAESGFQPRALSPKRASGLMQLLPTTAQRFGVRDIWDTEENLRGGMAYLRWLLAWFRGDLEKVLAAYNAGEQRVMQYRGVPPYTETRGYVRRILRRYGHKVHPYDVAWLTLPLADPEARAKAAVSSRRDP</sequence>
<evidence type="ECO:0000256" key="2">
    <source>
        <dbReference type="SAM" id="SignalP"/>
    </source>
</evidence>
<dbReference type="CDD" id="cd00254">
    <property type="entry name" value="LT-like"/>
    <property type="match status" value="1"/>
</dbReference>
<dbReference type="Proteomes" id="UP000031631">
    <property type="component" value="Chromosome"/>
</dbReference>
<dbReference type="SUPFAM" id="SSF81901">
    <property type="entry name" value="HCP-like"/>
    <property type="match status" value="1"/>
</dbReference>